<dbReference type="CTD" id="20239118"/>
<reference evidence="3 4" key="1">
    <citation type="journal article" date="2013" name="Nature">
        <title>Insights into bilaterian evolution from three spiralian genomes.</title>
        <authorList>
            <person name="Simakov O."/>
            <person name="Marletaz F."/>
            <person name="Cho S.J."/>
            <person name="Edsinger-Gonzales E."/>
            <person name="Havlak P."/>
            <person name="Hellsten U."/>
            <person name="Kuo D.H."/>
            <person name="Larsson T."/>
            <person name="Lv J."/>
            <person name="Arendt D."/>
            <person name="Savage R."/>
            <person name="Osoegawa K."/>
            <person name="de Jong P."/>
            <person name="Grimwood J."/>
            <person name="Chapman J.A."/>
            <person name="Shapiro H."/>
            <person name="Aerts A."/>
            <person name="Otillar R.P."/>
            <person name="Terry A.Y."/>
            <person name="Boore J.L."/>
            <person name="Grigoriev I.V."/>
            <person name="Lindberg D.R."/>
            <person name="Seaver E.C."/>
            <person name="Weisblat D.A."/>
            <person name="Putnam N.H."/>
            <person name="Rokhsar D.S."/>
        </authorList>
    </citation>
    <scope>NUCLEOTIDE SEQUENCE [LARGE SCALE GENOMIC DNA]</scope>
</reference>
<keyword evidence="2" id="KW-0472">Membrane</keyword>
<dbReference type="RefSeq" id="XP_009057053.1">
    <property type="nucleotide sequence ID" value="XM_009058805.1"/>
</dbReference>
<dbReference type="AlphaFoldDB" id="V4AFH4"/>
<keyword evidence="2" id="KW-0812">Transmembrane</keyword>
<accession>V4AFH4</accession>
<dbReference type="HOGENOM" id="CLU_654334_0_0_1"/>
<dbReference type="Proteomes" id="UP000030746">
    <property type="component" value="Unassembled WGS sequence"/>
</dbReference>
<sequence length="420" mass="47263">MSGKHGNQIQARDDFYFSFLLLTLWRRQFHKCSDGVCVDSTSWICECFSPLKTTHSIECCGDNIIRLEGTGETILYEQINYTSCAPSKGDSSCLVKGENNFKVNYEDKLNIYNSCSGKKRCNVTVNPSRNMKIQIPVACKPAPTKYTLSETSSKILSIIYIAANDYIGKEITYSCAAKAAALFLEVFYIHLGPRSCKKVKMYSLGERTYGLGCTDSGMTMFYKDIGSIGTEFSLEIKDLKLEKNEVIYLKLASGSNINVGLHCHGSHKDVTETPNTPSTTENPKMVDKDEDETNPYIIFGGILAAVIVINIVCIGVYCYIRNRQRPKETTTNEAMANRKRHDSDNSHYNYIDYAEVNKSKYKCRQHPATHTADCPSMKSDFEYMKDATQNSNQISKTSRPLYFELAIVDQTSENDTSSYC</sequence>
<feature type="compositionally biased region" description="Low complexity" evidence="1">
    <location>
        <begin position="272"/>
        <end position="283"/>
    </location>
</feature>
<feature type="region of interest" description="Disordered" evidence="1">
    <location>
        <begin position="267"/>
        <end position="288"/>
    </location>
</feature>
<protein>
    <submittedName>
        <fullName evidence="3">Uncharacterized protein</fullName>
    </submittedName>
</protein>
<proteinExistence type="predicted"/>
<keyword evidence="4" id="KW-1185">Reference proteome</keyword>
<keyword evidence="2" id="KW-1133">Transmembrane helix</keyword>
<feature type="transmembrane region" description="Helical" evidence="2">
    <location>
        <begin position="296"/>
        <end position="320"/>
    </location>
</feature>
<evidence type="ECO:0000313" key="3">
    <source>
        <dbReference type="EMBL" id="ESO92126.1"/>
    </source>
</evidence>
<dbReference type="GeneID" id="20239118"/>
<evidence type="ECO:0000256" key="2">
    <source>
        <dbReference type="SAM" id="Phobius"/>
    </source>
</evidence>
<organism evidence="3 4">
    <name type="scientific">Lottia gigantea</name>
    <name type="common">Giant owl limpet</name>
    <dbReference type="NCBI Taxonomy" id="225164"/>
    <lineage>
        <taxon>Eukaryota</taxon>
        <taxon>Metazoa</taxon>
        <taxon>Spiralia</taxon>
        <taxon>Lophotrochozoa</taxon>
        <taxon>Mollusca</taxon>
        <taxon>Gastropoda</taxon>
        <taxon>Patellogastropoda</taxon>
        <taxon>Lottioidea</taxon>
        <taxon>Lottiidae</taxon>
        <taxon>Lottia</taxon>
    </lineage>
</organism>
<dbReference type="KEGG" id="lgi:LOTGIDRAFT_162777"/>
<gene>
    <name evidence="3" type="ORF">LOTGIDRAFT_162777</name>
</gene>
<dbReference type="EMBL" id="KB202124">
    <property type="protein sequence ID" value="ESO92126.1"/>
    <property type="molecule type" value="Genomic_DNA"/>
</dbReference>
<name>V4AFH4_LOTGI</name>
<evidence type="ECO:0000313" key="4">
    <source>
        <dbReference type="Proteomes" id="UP000030746"/>
    </source>
</evidence>
<evidence type="ECO:0000256" key="1">
    <source>
        <dbReference type="SAM" id="MobiDB-lite"/>
    </source>
</evidence>